<feature type="signal peptide" evidence="2">
    <location>
        <begin position="1"/>
        <end position="18"/>
    </location>
</feature>
<feature type="chain" id="PRO_5042926923" evidence="2">
    <location>
        <begin position="19"/>
        <end position="213"/>
    </location>
</feature>
<evidence type="ECO:0000313" key="3">
    <source>
        <dbReference type="EMBL" id="KAK6292207.1"/>
    </source>
</evidence>
<dbReference type="GO" id="GO:0005930">
    <property type="term" value="C:axoneme"/>
    <property type="evidence" value="ECO:0007669"/>
    <property type="project" value="TreeGrafter"/>
</dbReference>
<dbReference type="Proteomes" id="UP001356427">
    <property type="component" value="Unassembled WGS sequence"/>
</dbReference>
<dbReference type="EMBL" id="JAGTTL010000039">
    <property type="protein sequence ID" value="KAK6292207.1"/>
    <property type="molecule type" value="Genomic_DNA"/>
</dbReference>
<name>A0AAN8QJV9_9TELE</name>
<accession>A0AAN8QJV9</accession>
<sequence length="213" mass="23801">MLLASCLLLEAAVSRGEGMRTGVSQLRLININKLSAKEYYIPMDGEAEQQDNDTENIELKNNEQLQKTQAVEPSEEGKSPNVDDSKDKPDTPADEDEEAGAVESEKASPDTAGEQATDCASTDVTVLLPSLSSPQPGARSTEQRYQKYIAIMEDLKWQHWHDSEVAQQQAEELRQQSQEKVDRKLEAPLHAKEELVEGLHLIDFKQLKIKNQT</sequence>
<dbReference type="PANTHER" id="PTHR15654:SF1">
    <property type="entry name" value="COILED-COIL DOMAIN-CONTAINING PROTEIN 96"/>
    <property type="match status" value="1"/>
</dbReference>
<dbReference type="InterPro" id="IPR051885">
    <property type="entry name" value="CC_CF"/>
</dbReference>
<reference evidence="3 4" key="1">
    <citation type="submission" date="2021-04" db="EMBL/GenBank/DDBJ databases">
        <authorList>
            <person name="De Guttry C."/>
            <person name="Zahm M."/>
            <person name="Klopp C."/>
            <person name="Cabau C."/>
            <person name="Louis A."/>
            <person name="Berthelot C."/>
            <person name="Parey E."/>
            <person name="Roest Crollius H."/>
            <person name="Montfort J."/>
            <person name="Robinson-Rechavi M."/>
            <person name="Bucao C."/>
            <person name="Bouchez O."/>
            <person name="Gislard M."/>
            <person name="Lluch J."/>
            <person name="Milhes M."/>
            <person name="Lampietro C."/>
            <person name="Lopez Roques C."/>
            <person name="Donnadieu C."/>
            <person name="Braasch I."/>
            <person name="Desvignes T."/>
            <person name="Postlethwait J."/>
            <person name="Bobe J."/>
            <person name="Wedekind C."/>
            <person name="Guiguen Y."/>
        </authorList>
    </citation>
    <scope>NUCLEOTIDE SEQUENCE [LARGE SCALE GENOMIC DNA]</scope>
    <source>
        <strain evidence="3">Cs_M1</strain>
        <tissue evidence="3">Blood</tissue>
    </source>
</reference>
<keyword evidence="2" id="KW-0732">Signal</keyword>
<evidence type="ECO:0000256" key="2">
    <source>
        <dbReference type="SAM" id="SignalP"/>
    </source>
</evidence>
<comment type="caution">
    <text evidence="3">The sequence shown here is derived from an EMBL/GenBank/DDBJ whole genome shotgun (WGS) entry which is preliminary data.</text>
</comment>
<dbReference type="GO" id="GO:0036064">
    <property type="term" value="C:ciliary basal body"/>
    <property type="evidence" value="ECO:0007669"/>
    <property type="project" value="TreeGrafter"/>
</dbReference>
<gene>
    <name evidence="3" type="ORF">J4Q44_G00379920</name>
</gene>
<protein>
    <submittedName>
        <fullName evidence="3">Uncharacterized protein</fullName>
    </submittedName>
</protein>
<dbReference type="PANTHER" id="PTHR15654">
    <property type="entry name" value="COILED-COIL DOMAIN-CONTAINING PROTEIN 113-RELATED"/>
    <property type="match status" value="1"/>
</dbReference>
<dbReference type="AlphaFoldDB" id="A0AAN8QJV9"/>
<evidence type="ECO:0000313" key="4">
    <source>
        <dbReference type="Proteomes" id="UP001356427"/>
    </source>
</evidence>
<keyword evidence="4" id="KW-1185">Reference proteome</keyword>
<evidence type="ECO:0000256" key="1">
    <source>
        <dbReference type="SAM" id="MobiDB-lite"/>
    </source>
</evidence>
<feature type="compositionally biased region" description="Polar residues" evidence="1">
    <location>
        <begin position="62"/>
        <end position="71"/>
    </location>
</feature>
<feature type="region of interest" description="Disordered" evidence="1">
    <location>
        <begin position="52"/>
        <end position="119"/>
    </location>
</feature>
<organism evidence="3 4">
    <name type="scientific">Coregonus suidteri</name>
    <dbReference type="NCBI Taxonomy" id="861788"/>
    <lineage>
        <taxon>Eukaryota</taxon>
        <taxon>Metazoa</taxon>
        <taxon>Chordata</taxon>
        <taxon>Craniata</taxon>
        <taxon>Vertebrata</taxon>
        <taxon>Euteleostomi</taxon>
        <taxon>Actinopterygii</taxon>
        <taxon>Neopterygii</taxon>
        <taxon>Teleostei</taxon>
        <taxon>Protacanthopterygii</taxon>
        <taxon>Salmoniformes</taxon>
        <taxon>Salmonidae</taxon>
        <taxon>Coregoninae</taxon>
        <taxon>Coregonus</taxon>
    </lineage>
</organism>
<dbReference type="GO" id="GO:0060271">
    <property type="term" value="P:cilium assembly"/>
    <property type="evidence" value="ECO:0007669"/>
    <property type="project" value="TreeGrafter"/>
</dbReference>
<feature type="compositionally biased region" description="Basic and acidic residues" evidence="1">
    <location>
        <begin position="75"/>
        <end position="91"/>
    </location>
</feature>
<proteinExistence type="predicted"/>